<keyword evidence="3" id="KW-0808">Transferase</keyword>
<dbReference type="InterPro" id="IPR051052">
    <property type="entry name" value="Diverse_substrate_MTase"/>
</dbReference>
<evidence type="ECO:0000313" key="6">
    <source>
        <dbReference type="Proteomes" id="UP000000233"/>
    </source>
</evidence>
<feature type="domain" description="Methyltransferase type 11" evidence="4">
    <location>
        <begin position="53"/>
        <end position="141"/>
    </location>
</feature>
<dbReference type="InterPro" id="IPR013216">
    <property type="entry name" value="Methyltransf_11"/>
</dbReference>
<dbReference type="Proteomes" id="UP000000233">
    <property type="component" value="Chromosome"/>
</dbReference>
<dbReference type="GO" id="GO:0032259">
    <property type="term" value="P:methylation"/>
    <property type="evidence" value="ECO:0007669"/>
    <property type="project" value="UniProtKB-KW"/>
</dbReference>
<reference evidence="5 6" key="1">
    <citation type="journal article" date="2008" name="Proc. Natl. Acad. Sci. U.S.A.">
        <title>Nitrogen fixation island and rhizosphere competence traits in the genome of root-associated Pseudomonas stutzeri A1501.</title>
        <authorList>
            <person name="Yan Y."/>
            <person name="Yang J."/>
            <person name="Dou Y."/>
            <person name="Chen M."/>
            <person name="Ping S."/>
            <person name="Peng J."/>
            <person name="Lu W."/>
            <person name="Zhang W."/>
            <person name="Yao Z."/>
            <person name="Li H."/>
            <person name="Liu W."/>
            <person name="He S."/>
            <person name="Geng L."/>
            <person name="Zhang X."/>
            <person name="Yang F."/>
            <person name="Yu H."/>
            <person name="Zhan Y."/>
            <person name="Li D."/>
            <person name="Lin Z."/>
            <person name="Wang Y."/>
            <person name="Elmerich C."/>
            <person name="Lin M."/>
            <person name="Jin Q."/>
        </authorList>
    </citation>
    <scope>NUCLEOTIDE SEQUENCE [LARGE SCALE GENOMIC DNA]</scope>
    <source>
        <strain evidence="5 6">A1501</strain>
    </source>
</reference>
<dbReference type="PANTHER" id="PTHR44942:SF4">
    <property type="entry name" value="METHYLTRANSFERASE TYPE 11 DOMAIN-CONTAINING PROTEIN"/>
    <property type="match status" value="1"/>
</dbReference>
<keyword evidence="2 5" id="KW-0489">Methyltransferase</keyword>
<evidence type="ECO:0000256" key="3">
    <source>
        <dbReference type="ARBA" id="ARBA00022679"/>
    </source>
</evidence>
<sequence length="262" mass="29182">MPMPASEPRLSRAGDSVQLFSSRSDDYARYRPTYPAALFAWLASQCEATDNALDLAAGNGQASLPLRSHFRQVLACDASVEQLAAGNGWADVQRFVAQAERLPLRSGQLDLLVVAQALHWFATPAFFDQVRQALKPGGLFCAWCYSLLEVSPTLDPLIRRLYGTTLDGYWPAGRASVDAGYSDIPLPFARTDTPDFAIEAHWNLAELLGYLRTWSAVKQWQRQHGRDPIALLEPELATAWGPPQQRRPIRWPLHLLAGFPNR</sequence>
<dbReference type="GO" id="GO:0008757">
    <property type="term" value="F:S-adenosylmethionine-dependent methyltransferase activity"/>
    <property type="evidence" value="ECO:0007669"/>
    <property type="project" value="InterPro"/>
</dbReference>
<dbReference type="KEGG" id="psa:PST_3264"/>
<keyword evidence="6" id="KW-1185">Reference proteome</keyword>
<dbReference type="eggNOG" id="COG0500">
    <property type="taxonomic scope" value="Bacteria"/>
</dbReference>
<dbReference type="InterPro" id="IPR029063">
    <property type="entry name" value="SAM-dependent_MTases_sf"/>
</dbReference>
<accession>A4VPJ4</accession>
<gene>
    <name evidence="5" type="ordered locus">PST_3264</name>
</gene>
<organism evidence="5 6">
    <name type="scientific">Stutzerimonas stutzeri (strain A1501)</name>
    <name type="common">Pseudomonas stutzeri</name>
    <dbReference type="NCBI Taxonomy" id="379731"/>
    <lineage>
        <taxon>Bacteria</taxon>
        <taxon>Pseudomonadati</taxon>
        <taxon>Pseudomonadota</taxon>
        <taxon>Gammaproteobacteria</taxon>
        <taxon>Pseudomonadales</taxon>
        <taxon>Pseudomonadaceae</taxon>
        <taxon>Stutzerimonas</taxon>
    </lineage>
</organism>
<dbReference type="Pfam" id="PF08241">
    <property type="entry name" value="Methyltransf_11"/>
    <property type="match status" value="1"/>
</dbReference>
<evidence type="ECO:0000313" key="5">
    <source>
        <dbReference type="EMBL" id="ABP80895.1"/>
    </source>
</evidence>
<proteinExistence type="inferred from homology"/>
<evidence type="ECO:0000256" key="2">
    <source>
        <dbReference type="ARBA" id="ARBA00022603"/>
    </source>
</evidence>
<dbReference type="CDD" id="cd02440">
    <property type="entry name" value="AdoMet_MTases"/>
    <property type="match status" value="1"/>
</dbReference>
<dbReference type="EMBL" id="CP000304">
    <property type="protein sequence ID" value="ABP80895.1"/>
    <property type="molecule type" value="Genomic_DNA"/>
</dbReference>
<protein>
    <submittedName>
        <fullName evidence="5">SAM-dependent methyltransferase</fullName>
    </submittedName>
</protein>
<dbReference type="PANTHER" id="PTHR44942">
    <property type="entry name" value="METHYLTRANSF_11 DOMAIN-CONTAINING PROTEIN"/>
    <property type="match status" value="1"/>
</dbReference>
<name>A4VPJ4_STUS1</name>
<evidence type="ECO:0000259" key="4">
    <source>
        <dbReference type="Pfam" id="PF08241"/>
    </source>
</evidence>
<dbReference type="HOGENOM" id="CLU_049344_5_1_6"/>
<comment type="similarity">
    <text evidence="1">Belongs to the methyltransferase superfamily.</text>
</comment>
<dbReference type="SUPFAM" id="SSF53335">
    <property type="entry name" value="S-adenosyl-L-methionine-dependent methyltransferases"/>
    <property type="match status" value="1"/>
</dbReference>
<dbReference type="AlphaFoldDB" id="A4VPJ4"/>
<dbReference type="Gene3D" id="3.40.50.150">
    <property type="entry name" value="Vaccinia Virus protein VP39"/>
    <property type="match status" value="1"/>
</dbReference>
<evidence type="ECO:0000256" key="1">
    <source>
        <dbReference type="ARBA" id="ARBA00008361"/>
    </source>
</evidence>